<protein>
    <submittedName>
        <fullName evidence="1">Uncharacterized protein</fullName>
    </submittedName>
</protein>
<reference evidence="1" key="1">
    <citation type="submission" date="2016-03" db="EMBL/GenBank/DDBJ databases">
        <authorList>
            <person name="Ploux O."/>
        </authorList>
    </citation>
    <scope>NUCLEOTIDE SEQUENCE</scope>
    <source>
        <strain evidence="1">UC10</strain>
    </source>
</reference>
<gene>
    <name evidence="1" type="ORF">MHPYR_60171</name>
</gene>
<name>A0A1Y5PJ23_9MYCO</name>
<evidence type="ECO:0000313" key="1">
    <source>
        <dbReference type="EMBL" id="SBS78683.1"/>
    </source>
</evidence>
<accession>A0A1Y5PJ23</accession>
<dbReference type="AlphaFoldDB" id="A0A1Y5PJ23"/>
<sequence>MPRWAIEALDAGASMELDEAAF</sequence>
<proteinExistence type="predicted"/>
<dbReference type="EMBL" id="FLQS01000056">
    <property type="protein sequence ID" value="SBS78683.1"/>
    <property type="molecule type" value="Genomic_DNA"/>
</dbReference>
<organism evidence="1">
    <name type="scientific">uncultured Mycobacterium sp</name>
    <dbReference type="NCBI Taxonomy" id="171292"/>
    <lineage>
        <taxon>Bacteria</taxon>
        <taxon>Bacillati</taxon>
        <taxon>Actinomycetota</taxon>
        <taxon>Actinomycetes</taxon>
        <taxon>Mycobacteriales</taxon>
        <taxon>Mycobacteriaceae</taxon>
        <taxon>Mycobacterium</taxon>
        <taxon>environmental samples</taxon>
    </lineage>
</organism>